<dbReference type="Proteomes" id="UP000017170">
    <property type="component" value="Unassembled WGS sequence"/>
</dbReference>
<gene>
    <name evidence="2" type="ORF">A33I_09245</name>
</gene>
<dbReference type="InterPro" id="IPR021598">
    <property type="entry name" value="DUF3221"/>
</dbReference>
<evidence type="ECO:0000256" key="1">
    <source>
        <dbReference type="SAM" id="SignalP"/>
    </source>
</evidence>
<sequence>MYKRFIIALIVLTSCLLAACSNEDQIPNAAFSGTIESIHNDSAIIAIEEGEILSSGDKVSVNLSVNEEDTFAVGDRVVVEYDGAVMESYPLQVHTISVEHVSD</sequence>
<comment type="caution">
    <text evidence="2">The sequence shown here is derived from an EMBL/GenBank/DDBJ whole genome shotgun (WGS) entry which is preliminary data.</text>
</comment>
<keyword evidence="3" id="KW-1185">Reference proteome</keyword>
<dbReference type="RefSeq" id="WP_022627562.1">
    <property type="nucleotide sequence ID" value="NZ_ATAE01000011.1"/>
</dbReference>
<feature type="signal peptide" evidence="1">
    <location>
        <begin position="1"/>
        <end position="18"/>
    </location>
</feature>
<dbReference type="EMBL" id="ATAE01000011">
    <property type="protein sequence ID" value="ERN53979.1"/>
    <property type="molecule type" value="Genomic_DNA"/>
</dbReference>
<accession>U6SQI9</accession>
<proteinExistence type="predicted"/>
<feature type="chain" id="PRO_5038965812" description="DUF3221 domain-containing protein" evidence="1">
    <location>
        <begin position="19"/>
        <end position="103"/>
    </location>
</feature>
<evidence type="ECO:0008006" key="4">
    <source>
        <dbReference type="Google" id="ProtNLM"/>
    </source>
</evidence>
<dbReference type="AlphaFoldDB" id="U6SQI9"/>
<dbReference type="Pfam" id="PF11518">
    <property type="entry name" value="DUF3221"/>
    <property type="match status" value="1"/>
</dbReference>
<evidence type="ECO:0000313" key="2">
    <source>
        <dbReference type="EMBL" id="ERN53979.1"/>
    </source>
</evidence>
<dbReference type="PROSITE" id="PS51257">
    <property type="entry name" value="PROKAR_LIPOPROTEIN"/>
    <property type="match status" value="1"/>
</dbReference>
<reference evidence="2 3" key="1">
    <citation type="journal article" date="2013" name="Genome Announc.">
        <title>Genome Sequence of the Extreme Obligate Alkaliphile Bacillus marmarensis Strain DSM 21297.</title>
        <authorList>
            <person name="Wernick D.G."/>
            <person name="Choi K.Y."/>
            <person name="Tat C.A."/>
            <person name="Lafontaine Rivera J.G."/>
            <person name="Liao J.C."/>
        </authorList>
    </citation>
    <scope>NUCLEOTIDE SEQUENCE [LARGE SCALE GENOMIC DNA]</scope>
    <source>
        <strain evidence="2 3">DSM 21297</strain>
    </source>
</reference>
<keyword evidence="1" id="KW-0732">Signal</keyword>
<organism evidence="2 3">
    <name type="scientific">Alkalihalophilus marmarensis DSM 21297</name>
    <dbReference type="NCBI Taxonomy" id="1188261"/>
    <lineage>
        <taxon>Bacteria</taxon>
        <taxon>Bacillati</taxon>
        <taxon>Bacillota</taxon>
        <taxon>Bacilli</taxon>
        <taxon>Bacillales</taxon>
        <taxon>Bacillaceae</taxon>
        <taxon>Alkalihalophilus</taxon>
    </lineage>
</organism>
<evidence type="ECO:0000313" key="3">
    <source>
        <dbReference type="Proteomes" id="UP000017170"/>
    </source>
</evidence>
<name>U6SQI9_9BACI</name>
<dbReference type="PATRIC" id="fig|1188261.3.peg.1235"/>
<protein>
    <recommendedName>
        <fullName evidence="4">DUF3221 domain-containing protein</fullName>
    </recommendedName>
</protein>